<dbReference type="AlphaFoldDB" id="A0AB33Z3F6"/>
<organism evidence="1 2">
    <name type="scientific">Cycloclasticus pugetii</name>
    <dbReference type="NCBI Taxonomy" id="34068"/>
    <lineage>
        <taxon>Bacteria</taxon>
        <taxon>Pseudomonadati</taxon>
        <taxon>Pseudomonadota</taxon>
        <taxon>Gammaproteobacteria</taxon>
        <taxon>Thiotrichales</taxon>
        <taxon>Piscirickettsiaceae</taxon>
        <taxon>Cycloclasticus</taxon>
    </lineage>
</organism>
<dbReference type="Proteomes" id="UP000015462">
    <property type="component" value="Unassembled WGS sequence"/>
</dbReference>
<comment type="caution">
    <text evidence="1">The sequence shown here is derived from an EMBL/GenBank/DDBJ whole genome shotgun (WGS) entry which is preliminary data.</text>
</comment>
<evidence type="ECO:0008006" key="3">
    <source>
        <dbReference type="Google" id="ProtNLM"/>
    </source>
</evidence>
<accession>A0AB33Z3F6</accession>
<sequence>MADTVLQIFAKAPIDGFVKTRLIPELGVKAATDVYIMLLSSVVELAASSNYSVQLWCAPDLQHDFFQQVAKKYKFALRKQRGANLGDKMKYALEQGLHEANRVVLIGADCPVFTLNYLMEAFQLLTDSKVVLGPAEDGGFVLIGCTKVRDNMFSQVDWGEATVLSQTLKALTGAKLTYSLLPMLWDVDTLSDLKRWQAS</sequence>
<dbReference type="Gene3D" id="3.90.550.10">
    <property type="entry name" value="Spore Coat Polysaccharide Biosynthesis Protein SpsA, Chain A"/>
    <property type="match status" value="1"/>
</dbReference>
<dbReference type="InterPro" id="IPR029044">
    <property type="entry name" value="Nucleotide-diphossugar_trans"/>
</dbReference>
<proteinExistence type="predicted"/>
<dbReference type="SUPFAM" id="SSF53448">
    <property type="entry name" value="Nucleotide-diphospho-sugar transferases"/>
    <property type="match status" value="1"/>
</dbReference>
<dbReference type="NCBIfam" id="TIGR04282">
    <property type="entry name" value="glyco_like_cofC"/>
    <property type="match status" value="1"/>
</dbReference>
<name>A0AB33Z3F6_9GAMM</name>
<gene>
    <name evidence="1" type="ORF">L196_04526</name>
</gene>
<evidence type="ECO:0000313" key="2">
    <source>
        <dbReference type="Proteomes" id="UP000015462"/>
    </source>
</evidence>
<dbReference type="EMBL" id="ASHL01000002">
    <property type="protein sequence ID" value="EPD13772.1"/>
    <property type="molecule type" value="Genomic_DNA"/>
</dbReference>
<dbReference type="PANTHER" id="PTHR36529:SF1">
    <property type="entry name" value="GLYCOSYLTRANSFERASE"/>
    <property type="match status" value="1"/>
</dbReference>
<evidence type="ECO:0000313" key="1">
    <source>
        <dbReference type="EMBL" id="EPD13772.1"/>
    </source>
</evidence>
<reference evidence="1 2" key="1">
    <citation type="journal article" date="2013" name="Genome Announc.">
        <title>Genome Sequence of the Pyrene- and Fluoranthene-Degrading Bacterium Cycloclasticus sp. Strain PY97M.</title>
        <authorList>
            <person name="Cui Z."/>
            <person name="Xu G."/>
            <person name="Li Q."/>
            <person name="Gao W."/>
            <person name="Zheng L."/>
        </authorList>
    </citation>
    <scope>NUCLEOTIDE SEQUENCE [LARGE SCALE GENOMIC DNA]</scope>
    <source>
        <strain evidence="1 2">PY97M</strain>
    </source>
</reference>
<dbReference type="RefSeq" id="WP_016390097.1">
    <property type="nucleotide sequence ID" value="NZ_KE646806.1"/>
</dbReference>
<dbReference type="Pfam" id="PF09837">
    <property type="entry name" value="DUF2064"/>
    <property type="match status" value="1"/>
</dbReference>
<protein>
    <recommendedName>
        <fullName evidence="3">Glycosyltransferase</fullName>
    </recommendedName>
</protein>
<dbReference type="PANTHER" id="PTHR36529">
    <property type="entry name" value="SLL1095 PROTEIN"/>
    <property type="match status" value="1"/>
</dbReference>
<dbReference type="InterPro" id="IPR018641">
    <property type="entry name" value="Trfase_1_rSAM/seldom-assoc"/>
</dbReference>
<keyword evidence="2" id="KW-1185">Reference proteome</keyword>